<organism evidence="2 3">
    <name type="scientific">Hydrobacter penzbergensis</name>
    <dbReference type="NCBI Taxonomy" id="1235997"/>
    <lineage>
        <taxon>Bacteria</taxon>
        <taxon>Pseudomonadati</taxon>
        <taxon>Bacteroidota</taxon>
        <taxon>Chitinophagia</taxon>
        <taxon>Chitinophagales</taxon>
        <taxon>Chitinophagaceae</taxon>
        <taxon>Hydrobacter</taxon>
    </lineage>
</organism>
<sequence>MNIEIISGSPRKDSITNRLALFLKHYLSAKTSHKVNIIDVRDWNLPLLQQVYRNVEHTPDAFKPLAERMFAADAFILVTPEYNGSYSPALQNLLDHFPKQSHKAFGIATASVGALGGIRASQQLLLLISALFGVASPHMLVTPFVDKKFNEKGELEDASFEKSVETFVNEFLWLSETLHPELDPVYN</sequence>
<dbReference type="Pfam" id="PF03358">
    <property type="entry name" value="FMN_red"/>
    <property type="match status" value="1"/>
</dbReference>
<dbReference type="GO" id="GO:0010181">
    <property type="term" value="F:FMN binding"/>
    <property type="evidence" value="ECO:0007669"/>
    <property type="project" value="TreeGrafter"/>
</dbReference>
<dbReference type="PANTHER" id="PTHR30543">
    <property type="entry name" value="CHROMATE REDUCTASE"/>
    <property type="match status" value="1"/>
</dbReference>
<keyword evidence="3" id="KW-1185">Reference proteome</keyword>
<proteinExistence type="predicted"/>
<name>A0A8X8IG97_9BACT</name>
<dbReference type="EMBL" id="FNNO01000010">
    <property type="protein sequence ID" value="SDX18918.1"/>
    <property type="molecule type" value="Genomic_DNA"/>
</dbReference>
<dbReference type="Proteomes" id="UP000198711">
    <property type="component" value="Unassembled WGS sequence"/>
</dbReference>
<protein>
    <submittedName>
        <fullName evidence="2">NAD(P)H-dependent FMN reductase</fullName>
    </submittedName>
</protein>
<accession>A0A8X8IG97</accession>
<dbReference type="Gene3D" id="3.40.50.360">
    <property type="match status" value="1"/>
</dbReference>
<evidence type="ECO:0000313" key="3">
    <source>
        <dbReference type="Proteomes" id="UP000198711"/>
    </source>
</evidence>
<dbReference type="SUPFAM" id="SSF52218">
    <property type="entry name" value="Flavoproteins"/>
    <property type="match status" value="1"/>
</dbReference>
<dbReference type="PANTHER" id="PTHR30543:SF21">
    <property type="entry name" value="NAD(P)H-DEPENDENT FMN REDUCTASE LOT6"/>
    <property type="match status" value="1"/>
</dbReference>
<evidence type="ECO:0000259" key="1">
    <source>
        <dbReference type="Pfam" id="PF03358"/>
    </source>
</evidence>
<evidence type="ECO:0000313" key="2">
    <source>
        <dbReference type="EMBL" id="SDX18918.1"/>
    </source>
</evidence>
<dbReference type="RefSeq" id="WP_092724345.1">
    <property type="nucleotide sequence ID" value="NZ_FNNO01000010.1"/>
</dbReference>
<dbReference type="InterPro" id="IPR005025">
    <property type="entry name" value="FMN_Rdtase-like_dom"/>
</dbReference>
<dbReference type="InterPro" id="IPR029039">
    <property type="entry name" value="Flavoprotein-like_sf"/>
</dbReference>
<dbReference type="GO" id="GO:0016491">
    <property type="term" value="F:oxidoreductase activity"/>
    <property type="evidence" value="ECO:0007669"/>
    <property type="project" value="InterPro"/>
</dbReference>
<comment type="caution">
    <text evidence="2">The sequence shown here is derived from an EMBL/GenBank/DDBJ whole genome shotgun (WGS) entry which is preliminary data.</text>
</comment>
<reference evidence="2 3" key="1">
    <citation type="submission" date="2016-10" db="EMBL/GenBank/DDBJ databases">
        <authorList>
            <person name="Varghese N."/>
            <person name="Submissions S."/>
        </authorList>
    </citation>
    <scope>NUCLEOTIDE SEQUENCE [LARGE SCALE GENOMIC DNA]</scope>
    <source>
        <strain evidence="2 3">DSM 25353</strain>
    </source>
</reference>
<dbReference type="InterPro" id="IPR050712">
    <property type="entry name" value="NAD(P)H-dep_reductase"/>
</dbReference>
<dbReference type="AlphaFoldDB" id="A0A8X8IG97"/>
<dbReference type="GO" id="GO:0005829">
    <property type="term" value="C:cytosol"/>
    <property type="evidence" value="ECO:0007669"/>
    <property type="project" value="TreeGrafter"/>
</dbReference>
<gene>
    <name evidence="2" type="ORF">SAMN05444410_11092</name>
</gene>
<feature type="domain" description="NADPH-dependent FMN reductase-like" evidence="1">
    <location>
        <begin position="1"/>
        <end position="137"/>
    </location>
</feature>